<keyword evidence="1" id="KW-0812">Transmembrane</keyword>
<organism evidence="2 3">
    <name type="scientific">Luteibacter anthropi</name>
    <dbReference type="NCBI Taxonomy" id="564369"/>
    <lineage>
        <taxon>Bacteria</taxon>
        <taxon>Pseudomonadati</taxon>
        <taxon>Pseudomonadota</taxon>
        <taxon>Gammaproteobacteria</taxon>
        <taxon>Lysobacterales</taxon>
        <taxon>Rhodanobacteraceae</taxon>
        <taxon>Luteibacter</taxon>
    </lineage>
</organism>
<dbReference type="Proteomes" id="UP000490980">
    <property type="component" value="Unassembled WGS sequence"/>
</dbReference>
<evidence type="ECO:0000313" key="3">
    <source>
        <dbReference type="Proteomes" id="UP000490980"/>
    </source>
</evidence>
<protein>
    <submittedName>
        <fullName evidence="2">DUF4845 domain-containing protein</fullName>
    </submittedName>
</protein>
<reference evidence="2 3" key="1">
    <citation type="submission" date="2020-03" db="EMBL/GenBank/DDBJ databases">
        <authorList>
            <person name="Lai Q."/>
        </authorList>
    </citation>
    <scope>NUCLEOTIDE SEQUENCE [LARGE SCALE GENOMIC DNA]</scope>
    <source>
        <strain evidence="2 3">CCUG 25036</strain>
    </source>
</reference>
<dbReference type="EMBL" id="JAARLZ010000006">
    <property type="protein sequence ID" value="NII07138.1"/>
    <property type="molecule type" value="Genomic_DNA"/>
</dbReference>
<feature type="transmembrane region" description="Helical" evidence="1">
    <location>
        <begin position="7"/>
        <end position="28"/>
    </location>
</feature>
<dbReference type="RefSeq" id="WP_166948768.1">
    <property type="nucleotide sequence ID" value="NZ_CP077072.1"/>
</dbReference>
<name>A0A7X5UAZ1_9GAMM</name>
<dbReference type="InterPro" id="IPR032314">
    <property type="entry name" value="DUF4845"/>
</dbReference>
<proteinExistence type="predicted"/>
<gene>
    <name evidence="2" type="ORF">HBF25_12160</name>
</gene>
<sequence>MKTRQSGITLIGFLLLLVVLGFFAYMGMKLVPAYTEFFGVKKAMSQLASDGNTSDINEVRRNLAFKMNFQYVDDATIQPKDITIDRQNNASVLRISYDKRVHFLYNIDFLLHFENAVPLRNSQA</sequence>
<keyword evidence="1" id="KW-1133">Transmembrane helix</keyword>
<accession>A0A7X5UAZ1</accession>
<dbReference type="AlphaFoldDB" id="A0A7X5UAZ1"/>
<keyword evidence="3" id="KW-1185">Reference proteome</keyword>
<comment type="caution">
    <text evidence="2">The sequence shown here is derived from an EMBL/GenBank/DDBJ whole genome shotgun (WGS) entry which is preliminary data.</text>
</comment>
<keyword evidence="1" id="KW-0472">Membrane</keyword>
<evidence type="ECO:0000256" key="1">
    <source>
        <dbReference type="SAM" id="Phobius"/>
    </source>
</evidence>
<evidence type="ECO:0000313" key="2">
    <source>
        <dbReference type="EMBL" id="NII07138.1"/>
    </source>
</evidence>
<dbReference type="Pfam" id="PF16137">
    <property type="entry name" value="DUF4845"/>
    <property type="match status" value="1"/>
</dbReference>